<dbReference type="SMART" id="SM00382">
    <property type="entry name" value="AAA"/>
    <property type="match status" value="1"/>
</dbReference>
<evidence type="ECO:0000256" key="2">
    <source>
        <dbReference type="ARBA" id="ARBA00022448"/>
    </source>
</evidence>
<dbReference type="EMBL" id="DSUH01000182">
    <property type="protein sequence ID" value="HGU32705.1"/>
    <property type="molecule type" value="Genomic_DNA"/>
</dbReference>
<comment type="caution">
    <text evidence="6">The sequence shown here is derived from an EMBL/GenBank/DDBJ whole genome shotgun (WGS) entry which is preliminary data.</text>
</comment>
<protein>
    <submittedName>
        <fullName evidence="6">Metal ABC transporter ATP-binding protein</fullName>
    </submittedName>
</protein>
<dbReference type="PROSITE" id="PS50893">
    <property type="entry name" value="ABC_TRANSPORTER_2"/>
    <property type="match status" value="1"/>
</dbReference>
<evidence type="ECO:0000313" key="6">
    <source>
        <dbReference type="EMBL" id="HGU32705.1"/>
    </source>
</evidence>
<dbReference type="AlphaFoldDB" id="A0A7C4MQM7"/>
<dbReference type="Pfam" id="PF00005">
    <property type="entry name" value="ABC_tran"/>
    <property type="match status" value="1"/>
</dbReference>
<reference evidence="6" key="1">
    <citation type="journal article" date="2020" name="mSystems">
        <title>Genome- and Community-Level Interaction Insights into Carbon Utilization and Element Cycling Functions of Hydrothermarchaeota in Hydrothermal Sediment.</title>
        <authorList>
            <person name="Zhou Z."/>
            <person name="Liu Y."/>
            <person name="Xu W."/>
            <person name="Pan J."/>
            <person name="Luo Z.H."/>
            <person name="Li M."/>
        </authorList>
    </citation>
    <scope>NUCLEOTIDE SEQUENCE [LARGE SCALE GENOMIC DNA]</scope>
    <source>
        <strain evidence="6">SpSt-477</strain>
    </source>
</reference>
<organism evidence="6">
    <name type="scientific">Desulfatirhabdium butyrativorans</name>
    <dbReference type="NCBI Taxonomy" id="340467"/>
    <lineage>
        <taxon>Bacteria</taxon>
        <taxon>Pseudomonadati</taxon>
        <taxon>Thermodesulfobacteriota</taxon>
        <taxon>Desulfobacteria</taxon>
        <taxon>Desulfobacterales</taxon>
        <taxon>Desulfatirhabdiaceae</taxon>
        <taxon>Desulfatirhabdium</taxon>
    </lineage>
</organism>
<dbReference type="GO" id="GO:0016887">
    <property type="term" value="F:ATP hydrolysis activity"/>
    <property type="evidence" value="ECO:0007669"/>
    <property type="project" value="InterPro"/>
</dbReference>
<dbReference type="GO" id="GO:0005524">
    <property type="term" value="F:ATP binding"/>
    <property type="evidence" value="ECO:0007669"/>
    <property type="project" value="UniProtKB-KW"/>
</dbReference>
<dbReference type="InterPro" id="IPR050153">
    <property type="entry name" value="Metal_Ion_Import_ABC"/>
</dbReference>
<dbReference type="PANTHER" id="PTHR42734:SF17">
    <property type="entry name" value="METAL TRANSPORT SYSTEM ATP-BINDING PROTEIN TM_0124-RELATED"/>
    <property type="match status" value="1"/>
</dbReference>
<dbReference type="InterPro" id="IPR003593">
    <property type="entry name" value="AAA+_ATPase"/>
</dbReference>
<comment type="similarity">
    <text evidence="1">Belongs to the ABC transporter superfamily.</text>
</comment>
<evidence type="ECO:0000256" key="3">
    <source>
        <dbReference type="ARBA" id="ARBA00022741"/>
    </source>
</evidence>
<sequence length="280" mass="29931">MNLSPSTAIERLAVLFDDLSVAFGPIAVLDHIHARVPAGGWTAVIGPNGAGKTTLLMALLGQVSHAGAVRFGGDGKVPRIGYVPQRMAVDRGMPIEVIEFLMMGMQRLPLWLGKRSALKRKALELLASVQAEGLASRRLGALSGGELQRVLLALALQHEPELLVLDEPAAGVDVQAEHLMCSLLHSLQERYGFTQIMVSHDLGTVLHHATHVIAINRTCIAEGPPQEVLIPETLGVLFGPHKGVLDASLWQPCGRGPLCCLENGGERSRTSEVGIQEKNG</sequence>
<dbReference type="SUPFAM" id="SSF52540">
    <property type="entry name" value="P-loop containing nucleoside triphosphate hydrolases"/>
    <property type="match status" value="1"/>
</dbReference>
<dbReference type="PANTHER" id="PTHR42734">
    <property type="entry name" value="METAL TRANSPORT SYSTEM ATP-BINDING PROTEIN TM_0124-RELATED"/>
    <property type="match status" value="1"/>
</dbReference>
<evidence type="ECO:0000256" key="1">
    <source>
        <dbReference type="ARBA" id="ARBA00005417"/>
    </source>
</evidence>
<keyword evidence="4 6" id="KW-0067">ATP-binding</keyword>
<name>A0A7C4MQM7_9BACT</name>
<proteinExistence type="inferred from homology"/>
<keyword evidence="3" id="KW-0547">Nucleotide-binding</keyword>
<dbReference type="InterPro" id="IPR003439">
    <property type="entry name" value="ABC_transporter-like_ATP-bd"/>
</dbReference>
<dbReference type="Gene3D" id="3.40.50.300">
    <property type="entry name" value="P-loop containing nucleotide triphosphate hydrolases"/>
    <property type="match status" value="1"/>
</dbReference>
<accession>A0A7C4MQM7</accession>
<dbReference type="InterPro" id="IPR027417">
    <property type="entry name" value="P-loop_NTPase"/>
</dbReference>
<keyword evidence="2" id="KW-0813">Transport</keyword>
<evidence type="ECO:0000259" key="5">
    <source>
        <dbReference type="PROSITE" id="PS50893"/>
    </source>
</evidence>
<dbReference type="InterPro" id="IPR017871">
    <property type="entry name" value="ABC_transporter-like_CS"/>
</dbReference>
<evidence type="ECO:0000256" key="4">
    <source>
        <dbReference type="ARBA" id="ARBA00022840"/>
    </source>
</evidence>
<feature type="domain" description="ABC transporter" evidence="5">
    <location>
        <begin position="14"/>
        <end position="242"/>
    </location>
</feature>
<dbReference type="PROSITE" id="PS00211">
    <property type="entry name" value="ABC_TRANSPORTER_1"/>
    <property type="match status" value="1"/>
</dbReference>
<gene>
    <name evidence="6" type="ORF">ENS29_07610</name>
</gene>